<feature type="compositionally biased region" description="Low complexity" evidence="1">
    <location>
        <begin position="150"/>
        <end position="162"/>
    </location>
</feature>
<proteinExistence type="predicted"/>
<comment type="caution">
    <text evidence="2">The sequence shown here is derived from an EMBL/GenBank/DDBJ whole genome shotgun (WGS) entry which is preliminary data.</text>
</comment>
<dbReference type="EMBL" id="AOGK01000024">
    <property type="protein sequence ID" value="MDG5977699.1"/>
    <property type="molecule type" value="Genomic_DNA"/>
</dbReference>
<gene>
    <name evidence="2" type="ORF">H010_20766</name>
</gene>
<evidence type="ECO:0000313" key="3">
    <source>
        <dbReference type="Proteomes" id="UP001152876"/>
    </source>
</evidence>
<feature type="region of interest" description="Disordered" evidence="1">
    <location>
        <begin position="150"/>
        <end position="174"/>
    </location>
</feature>
<name>A0A9X4NVT8_9BURK</name>
<reference evidence="2" key="1">
    <citation type="submission" date="2013-01" db="EMBL/GenBank/DDBJ databases">
        <title>Genome draft of Hydrogenophaga taeniospiralis 2K1.</title>
        <authorList>
            <person name="Gomila M."/>
            <person name="Lalucat J."/>
        </authorList>
    </citation>
    <scope>NUCLEOTIDE SEQUENCE</scope>
    <source>
        <strain evidence="2">CCUG 15921</strain>
    </source>
</reference>
<dbReference type="Proteomes" id="UP001152876">
    <property type="component" value="Unassembled WGS sequence"/>
</dbReference>
<organism evidence="2 3">
    <name type="scientific">Hydrogenophaga taeniospiralis CCUG 15921</name>
    <dbReference type="NCBI Taxonomy" id="1281780"/>
    <lineage>
        <taxon>Bacteria</taxon>
        <taxon>Pseudomonadati</taxon>
        <taxon>Pseudomonadota</taxon>
        <taxon>Betaproteobacteria</taxon>
        <taxon>Burkholderiales</taxon>
        <taxon>Comamonadaceae</taxon>
        <taxon>Hydrogenophaga</taxon>
    </lineage>
</organism>
<protein>
    <submittedName>
        <fullName evidence="2">Uncharacterized protein</fullName>
    </submittedName>
</protein>
<dbReference type="AlphaFoldDB" id="A0A9X4NVT8"/>
<evidence type="ECO:0000256" key="1">
    <source>
        <dbReference type="SAM" id="MobiDB-lite"/>
    </source>
</evidence>
<evidence type="ECO:0000313" key="2">
    <source>
        <dbReference type="EMBL" id="MDG5977699.1"/>
    </source>
</evidence>
<dbReference type="Gene3D" id="3.30.1460.10">
    <property type="match status" value="1"/>
</dbReference>
<accession>A0A9X4NVT8</accession>
<keyword evidence="3" id="KW-1185">Reference proteome</keyword>
<dbReference type="RefSeq" id="WP_068175112.1">
    <property type="nucleotide sequence ID" value="NZ_AOGK01000024.1"/>
</dbReference>
<sequence length="308" mass="31951">MTTSSIGSSGADQTAAVQAYRRDAALLLGADDSVARQFGSSGMVLIGDTPLSLQPLQDDPAGPWMAFTQAARPAEVAEDTWCDALLRATHHGLTVTHAAYGLTDHGDAVVTLRTPAGYDHADLLAAEMAGLLSLRQALLDGVRASAKVAPATAPAGRAPGQAVRPPEPSSDAQEFEAPDDVLGLIHAALLHLGFSVPQAQTAVRTGELQLEGMTLGLACDGDTPTLVVAADLGEDTLSTPDERKQALLANVGLMACAGVAVAREQGRARLMARCDLAAHSAEVFATWLGHFARLAQSTVSHRHATAHH</sequence>
<dbReference type="OrthoDB" id="8812065at2"/>